<dbReference type="OrthoDB" id="10488669at2759"/>
<reference evidence="1" key="1">
    <citation type="submission" date="2021-06" db="EMBL/GenBank/DDBJ databases">
        <authorList>
            <person name="Kallberg Y."/>
            <person name="Tangrot J."/>
            <person name="Rosling A."/>
        </authorList>
    </citation>
    <scope>NUCLEOTIDE SEQUENCE</scope>
    <source>
        <strain evidence="1">MA453B</strain>
    </source>
</reference>
<comment type="caution">
    <text evidence="1">The sequence shown here is derived from an EMBL/GenBank/DDBJ whole genome shotgun (WGS) entry which is preliminary data.</text>
</comment>
<sequence length="243" mass="28634">MLYFKATSRIHTLRICHHYTETYSISKVIFQFPTRLLSHQRKRTVPSRRNDMNFQDRLQEPEELKITFDKGLIYVERCNEAKYNFFKFFTRKVPESEEYKDPLQLLSTNGADWGSQEAPTLHKILKRALTRFFYVYEKSASNLLKFFKRGLFPYILEYKGPLRLLSTSGADWDFQEAPDLREILKRSLTRFFYAYKKGNRGKKSTPLFTIMGGAGIGKSRLLMELPQVTQSVVGNEELKKRLD</sequence>
<evidence type="ECO:0000313" key="1">
    <source>
        <dbReference type="EMBL" id="CAG8785299.1"/>
    </source>
</evidence>
<dbReference type="AlphaFoldDB" id="A0A9N9JLR1"/>
<feature type="non-terminal residue" evidence="1">
    <location>
        <position position="1"/>
    </location>
</feature>
<evidence type="ECO:0000313" key="2">
    <source>
        <dbReference type="Proteomes" id="UP000789405"/>
    </source>
</evidence>
<proteinExistence type="predicted"/>
<organism evidence="1 2">
    <name type="scientific">Dentiscutata erythropus</name>
    <dbReference type="NCBI Taxonomy" id="1348616"/>
    <lineage>
        <taxon>Eukaryota</taxon>
        <taxon>Fungi</taxon>
        <taxon>Fungi incertae sedis</taxon>
        <taxon>Mucoromycota</taxon>
        <taxon>Glomeromycotina</taxon>
        <taxon>Glomeromycetes</taxon>
        <taxon>Diversisporales</taxon>
        <taxon>Gigasporaceae</taxon>
        <taxon>Dentiscutata</taxon>
    </lineage>
</organism>
<dbReference type="Proteomes" id="UP000789405">
    <property type="component" value="Unassembled WGS sequence"/>
</dbReference>
<accession>A0A9N9JLR1</accession>
<name>A0A9N9JLR1_9GLOM</name>
<dbReference type="EMBL" id="CAJVPY010023597">
    <property type="protein sequence ID" value="CAG8785299.1"/>
    <property type="molecule type" value="Genomic_DNA"/>
</dbReference>
<protein>
    <submittedName>
        <fullName evidence="1">17701_t:CDS:1</fullName>
    </submittedName>
</protein>
<keyword evidence="2" id="KW-1185">Reference proteome</keyword>
<gene>
    <name evidence="1" type="ORF">DERYTH_LOCUS20274</name>
</gene>